<name>A0A2G5GRT2_CERBT</name>
<accession>A0A2G5GRT2</accession>
<dbReference type="AlphaFoldDB" id="A0A2G5GRT2"/>
<evidence type="ECO:0000256" key="1">
    <source>
        <dbReference type="SAM" id="Coils"/>
    </source>
</evidence>
<dbReference type="SMART" id="SM00343">
    <property type="entry name" value="ZnF_C2HC"/>
    <property type="match status" value="2"/>
</dbReference>
<feature type="compositionally biased region" description="Polar residues" evidence="2">
    <location>
        <begin position="213"/>
        <end position="229"/>
    </location>
</feature>
<feature type="region of interest" description="Disordered" evidence="2">
    <location>
        <begin position="1"/>
        <end position="21"/>
    </location>
</feature>
<dbReference type="GO" id="GO:0008270">
    <property type="term" value="F:zinc ion binding"/>
    <property type="evidence" value="ECO:0007669"/>
    <property type="project" value="InterPro"/>
</dbReference>
<gene>
    <name evidence="4" type="ORF">CB0940_12204</name>
</gene>
<feature type="compositionally biased region" description="Low complexity" evidence="2">
    <location>
        <begin position="185"/>
        <end position="194"/>
    </location>
</feature>
<dbReference type="EMBL" id="LKMD01000201">
    <property type="protein sequence ID" value="PIA82984.1"/>
    <property type="molecule type" value="Genomic_DNA"/>
</dbReference>
<dbReference type="InterPro" id="IPR036875">
    <property type="entry name" value="Znf_CCHC_sf"/>
</dbReference>
<reference evidence="4 5" key="1">
    <citation type="submission" date="2015-10" db="EMBL/GenBank/DDBJ databases">
        <title>The cercosporin biosynthetic gene cluster was horizontally transferred to several fungal lineages and shown to be expanded in Cercospora beticola based on microsynteny with recipient genomes.</title>
        <authorList>
            <person name="De Jonge R."/>
            <person name="Ebert M.K."/>
            <person name="Suttle J.C."/>
            <person name="Jurick Ii W.M."/>
            <person name="Secor G.A."/>
            <person name="Thomma B.P."/>
            <person name="Van De Peer Y."/>
            <person name="Bolton M.D."/>
        </authorList>
    </citation>
    <scope>NUCLEOTIDE SEQUENCE [LARGE SCALE GENOMIC DNA]</scope>
    <source>
        <strain evidence="4 5">09-40</strain>
    </source>
</reference>
<comment type="caution">
    <text evidence="4">The sequence shown here is derived from an EMBL/GenBank/DDBJ whole genome shotgun (WGS) entry which is preliminary data.</text>
</comment>
<evidence type="ECO:0000313" key="4">
    <source>
        <dbReference type="EMBL" id="PIA82984.1"/>
    </source>
</evidence>
<feature type="compositionally biased region" description="Polar residues" evidence="2">
    <location>
        <begin position="195"/>
        <end position="204"/>
    </location>
</feature>
<feature type="domain" description="CCHC-type" evidence="3">
    <location>
        <begin position="416"/>
        <end position="432"/>
    </location>
</feature>
<protein>
    <recommendedName>
        <fullName evidence="3">CCHC-type domain-containing protein</fullName>
    </recommendedName>
</protein>
<dbReference type="Gene3D" id="4.10.60.10">
    <property type="entry name" value="Zinc finger, CCHC-type"/>
    <property type="match status" value="1"/>
</dbReference>
<dbReference type="GO" id="GO:0003676">
    <property type="term" value="F:nucleic acid binding"/>
    <property type="evidence" value="ECO:0007669"/>
    <property type="project" value="InterPro"/>
</dbReference>
<dbReference type="InterPro" id="IPR001878">
    <property type="entry name" value="Znf_CCHC"/>
</dbReference>
<evidence type="ECO:0000256" key="2">
    <source>
        <dbReference type="SAM" id="MobiDB-lite"/>
    </source>
</evidence>
<feature type="coiled-coil region" evidence="1">
    <location>
        <begin position="139"/>
        <end position="184"/>
    </location>
</feature>
<feature type="compositionally biased region" description="Low complexity" evidence="2">
    <location>
        <begin position="109"/>
        <end position="119"/>
    </location>
</feature>
<dbReference type="Proteomes" id="UP000230605">
    <property type="component" value="Unassembled WGS sequence"/>
</dbReference>
<organism evidence="4 5">
    <name type="scientific">Cercospora beticola</name>
    <name type="common">Sugarbeet leaf spot fungus</name>
    <dbReference type="NCBI Taxonomy" id="122368"/>
    <lineage>
        <taxon>Eukaryota</taxon>
        <taxon>Fungi</taxon>
        <taxon>Dikarya</taxon>
        <taxon>Ascomycota</taxon>
        <taxon>Pezizomycotina</taxon>
        <taxon>Dothideomycetes</taxon>
        <taxon>Dothideomycetidae</taxon>
        <taxon>Mycosphaerellales</taxon>
        <taxon>Mycosphaerellaceae</taxon>
        <taxon>Cercospora</taxon>
    </lineage>
</organism>
<feature type="region of interest" description="Disordered" evidence="2">
    <location>
        <begin position="185"/>
        <end position="229"/>
    </location>
</feature>
<evidence type="ECO:0000313" key="5">
    <source>
        <dbReference type="Proteomes" id="UP000230605"/>
    </source>
</evidence>
<keyword evidence="1" id="KW-0175">Coiled coil</keyword>
<feature type="region of interest" description="Disordered" evidence="2">
    <location>
        <begin position="101"/>
        <end position="125"/>
    </location>
</feature>
<feature type="compositionally biased region" description="Basic and acidic residues" evidence="2">
    <location>
        <begin position="7"/>
        <end position="21"/>
    </location>
</feature>
<dbReference type="OrthoDB" id="3261222at2759"/>
<sequence length="482" mass="54564">MLCQRLRGHEKQRKDRAVPDGHSCRDFCVESSQEGTHHKARAETDLRHIADLSNSREAAMVAGADDATLPPDIASTETAARKRTIRATRTEINYQRLHRGLSIDSSPGKTTKSAKTTKTVAGVSDERQEATIDRLYSLILEMKEESQKERAEHQKERAELQAEIRLLREQQKEWEDRQKTWEEQQTTWQQQVTQALSGSQSPRTSYADIARTPPSSRPSNIQSLSTNTTASARSDTLYCTIDTSRVEEEEKRAADPAVFRKAIENEMRRADGQEGWRCVAVTKDPRNTARIRVICRNEPELARVKEAAQKATTPGVRVLQDQLYPIKVDNANRTAILNDTGDLRADAVERLERENEVTIAKIVWLSRKNSGKAYGSMAVYLSKGSDAVRLLQEQYFHVAGESAYTRVYERRQGPVQCYKCQEIGHKTYSCENLQRCARCTQTGHRHSECNAEIPKCVLCSGPHESYSKNCRTLYPTLPTNPN</sequence>
<evidence type="ECO:0000259" key="3">
    <source>
        <dbReference type="SMART" id="SM00343"/>
    </source>
</evidence>
<proteinExistence type="predicted"/>
<dbReference type="SUPFAM" id="SSF57756">
    <property type="entry name" value="Retrovirus zinc finger-like domains"/>
    <property type="match status" value="1"/>
</dbReference>
<feature type="domain" description="CCHC-type" evidence="3">
    <location>
        <begin position="435"/>
        <end position="451"/>
    </location>
</feature>